<feature type="domain" description="DUF5613" evidence="1">
    <location>
        <begin position="2"/>
        <end position="88"/>
    </location>
</feature>
<comment type="caution">
    <text evidence="2">The sequence shown here is derived from an EMBL/GenBank/DDBJ whole genome shotgun (WGS) entry which is preliminary data.</text>
</comment>
<name>A0A511AT50_9LACT</name>
<evidence type="ECO:0000259" key="1">
    <source>
        <dbReference type="Pfam" id="PF18467"/>
    </source>
</evidence>
<dbReference type="OrthoDB" id="2213517at2"/>
<dbReference type="Proteomes" id="UP000321662">
    <property type="component" value="Unassembled WGS sequence"/>
</dbReference>
<sequence>MVSFKSIATHSHCVDENEFFEHYFDPDALFRYDSNFFQLKYSPTKEEFLLIEDMQEFFAIQNGLEHIKFYWPQDEGIRVDTLDYLNEKIMDLKNWNFIPLILRVISGKRKIQILRLKLLNLFV</sequence>
<gene>
    <name evidence="2" type="ORF">AKA01nite_10000</name>
</gene>
<dbReference type="Gene3D" id="3.40.630.30">
    <property type="match status" value="1"/>
</dbReference>
<dbReference type="AlphaFoldDB" id="A0A511AT50"/>
<evidence type="ECO:0000313" key="2">
    <source>
        <dbReference type="EMBL" id="GEK91378.1"/>
    </source>
</evidence>
<dbReference type="RefSeq" id="WP_146924208.1">
    <property type="nucleotide sequence ID" value="NZ_BJUY01000010.1"/>
</dbReference>
<keyword evidence="3" id="KW-1185">Reference proteome</keyword>
<accession>A0A511AT50</accession>
<proteinExistence type="predicted"/>
<evidence type="ECO:0000313" key="3">
    <source>
        <dbReference type="Proteomes" id="UP000321662"/>
    </source>
</evidence>
<protein>
    <recommendedName>
        <fullName evidence="1">DUF5613 domain-containing protein</fullName>
    </recommendedName>
</protein>
<dbReference type="Pfam" id="PF18467">
    <property type="entry name" value="DUF5613"/>
    <property type="match status" value="1"/>
</dbReference>
<reference evidence="2 3" key="1">
    <citation type="submission" date="2019-07" db="EMBL/GenBank/DDBJ databases">
        <title>Whole genome shotgun sequence of Alkalibacterium kapii NBRC 103247.</title>
        <authorList>
            <person name="Hosoyama A."/>
            <person name="Uohara A."/>
            <person name="Ohji S."/>
            <person name="Ichikawa N."/>
        </authorList>
    </citation>
    <scope>NUCLEOTIDE SEQUENCE [LARGE SCALE GENOMIC DNA]</scope>
    <source>
        <strain evidence="2 3">NBRC 103247</strain>
    </source>
</reference>
<dbReference type="InterPro" id="IPR040549">
    <property type="entry name" value="DUF5613"/>
</dbReference>
<dbReference type="EMBL" id="BJUY01000010">
    <property type="protein sequence ID" value="GEK91378.1"/>
    <property type="molecule type" value="Genomic_DNA"/>
</dbReference>
<organism evidence="2 3">
    <name type="scientific">Alkalibacterium kapii</name>
    <dbReference type="NCBI Taxonomy" id="426704"/>
    <lineage>
        <taxon>Bacteria</taxon>
        <taxon>Bacillati</taxon>
        <taxon>Bacillota</taxon>
        <taxon>Bacilli</taxon>
        <taxon>Lactobacillales</taxon>
        <taxon>Carnobacteriaceae</taxon>
        <taxon>Alkalibacterium</taxon>
    </lineage>
</organism>